<accession>A0A154WF30</accession>
<dbReference type="PRINTS" id="PR00081">
    <property type="entry name" value="GDHRDH"/>
</dbReference>
<sequence length="247" mass="26009">MRRILVTGSGSGIGAATARRLAGPDTAIVIHAHTNRAGCERVAAELQAKGGKTHIVLADISKPEEADRLIDETLAALGGLDVLVANAGFPELKRFGELERADLDRCYGVILGGLFQMANRALPALKESQDGRVIAISTLNAHVFRPNYPICPASAAAKAGSEALIRALAVELAPYKVTANCVAPGLIRKDADTEQFYDPEEMKPLIAHIPLARQGEPAEVAAMIGFLCSPDASYVTGQVIHVNGGII</sequence>
<dbReference type="OrthoDB" id="8112199at2"/>
<dbReference type="RefSeq" id="WP_067553080.1">
    <property type="nucleotide sequence ID" value="NZ_LPXN01000052.1"/>
</dbReference>
<gene>
    <name evidence="2" type="ORF">AUP43_17330</name>
</gene>
<keyword evidence="3" id="KW-1185">Reference proteome</keyword>
<evidence type="ECO:0008006" key="4">
    <source>
        <dbReference type="Google" id="ProtNLM"/>
    </source>
</evidence>
<dbReference type="InterPro" id="IPR002347">
    <property type="entry name" value="SDR_fam"/>
</dbReference>
<dbReference type="AlphaFoldDB" id="A0A154WF30"/>
<evidence type="ECO:0000313" key="2">
    <source>
        <dbReference type="EMBL" id="KZD12131.1"/>
    </source>
</evidence>
<dbReference type="Gene3D" id="3.40.50.720">
    <property type="entry name" value="NAD(P)-binding Rossmann-like Domain"/>
    <property type="match status" value="1"/>
</dbReference>
<dbReference type="SUPFAM" id="SSF51735">
    <property type="entry name" value="NAD(P)-binding Rossmann-fold domains"/>
    <property type="match status" value="1"/>
</dbReference>
<evidence type="ECO:0000256" key="1">
    <source>
        <dbReference type="ARBA" id="ARBA00006484"/>
    </source>
</evidence>
<evidence type="ECO:0000313" key="3">
    <source>
        <dbReference type="Proteomes" id="UP000076400"/>
    </source>
</evidence>
<proteinExistence type="inferred from homology"/>
<name>A0A154WF30_9PROT</name>
<comment type="caution">
    <text evidence="2">The sequence shown here is derived from an EMBL/GenBank/DDBJ whole genome shotgun (WGS) entry which is preliminary data.</text>
</comment>
<dbReference type="STRING" id="580166.AUP43_17330"/>
<comment type="similarity">
    <text evidence="1">Belongs to the short-chain dehydrogenases/reductases (SDR) family.</text>
</comment>
<dbReference type="EMBL" id="LPXN01000052">
    <property type="protein sequence ID" value="KZD12131.1"/>
    <property type="molecule type" value="Genomic_DNA"/>
</dbReference>
<dbReference type="Proteomes" id="UP000076400">
    <property type="component" value="Unassembled WGS sequence"/>
</dbReference>
<organism evidence="2 3">
    <name type="scientific">Oceanibaculum pacificum</name>
    <dbReference type="NCBI Taxonomy" id="580166"/>
    <lineage>
        <taxon>Bacteria</taxon>
        <taxon>Pseudomonadati</taxon>
        <taxon>Pseudomonadota</taxon>
        <taxon>Alphaproteobacteria</taxon>
        <taxon>Rhodospirillales</taxon>
        <taxon>Oceanibaculaceae</taxon>
        <taxon>Oceanibaculum</taxon>
    </lineage>
</organism>
<dbReference type="InterPro" id="IPR036291">
    <property type="entry name" value="NAD(P)-bd_dom_sf"/>
</dbReference>
<dbReference type="Pfam" id="PF13561">
    <property type="entry name" value="adh_short_C2"/>
    <property type="match status" value="1"/>
</dbReference>
<reference evidence="2 3" key="1">
    <citation type="submission" date="2015-12" db="EMBL/GenBank/DDBJ databases">
        <title>Genome sequence of Oceanibaculum pacificum MCCC 1A02656.</title>
        <authorList>
            <person name="Lu L."/>
            <person name="Lai Q."/>
            <person name="Shao Z."/>
            <person name="Qian P."/>
        </authorList>
    </citation>
    <scope>NUCLEOTIDE SEQUENCE [LARGE SCALE GENOMIC DNA]</scope>
    <source>
        <strain evidence="2 3">MCCC 1A02656</strain>
    </source>
</reference>
<dbReference type="PANTHER" id="PTHR42879">
    <property type="entry name" value="3-OXOACYL-(ACYL-CARRIER-PROTEIN) REDUCTASE"/>
    <property type="match status" value="1"/>
</dbReference>
<dbReference type="FunFam" id="3.40.50.720:FF:000084">
    <property type="entry name" value="Short-chain dehydrogenase reductase"/>
    <property type="match status" value="1"/>
</dbReference>
<dbReference type="PRINTS" id="PR00080">
    <property type="entry name" value="SDRFAMILY"/>
</dbReference>
<protein>
    <recommendedName>
        <fullName evidence="4">Short-chain dehydrogenase</fullName>
    </recommendedName>
</protein>
<dbReference type="InterPro" id="IPR050259">
    <property type="entry name" value="SDR"/>
</dbReference>